<dbReference type="EMBL" id="MN739090">
    <property type="protein sequence ID" value="QHS87988.1"/>
    <property type="molecule type" value="Genomic_DNA"/>
</dbReference>
<keyword evidence="1" id="KW-0472">Membrane</keyword>
<sequence>MNKDLLLSFMLLCYLTPILMVYFNYTTNNSVSNIICNDDCKDYIMFFMFLMGIGTILYELERNDIYSQIIIFFLLIGIYGVIYVNETNTIHYYFAYTVFIAILFFMIRHCYLTDYNKILLSSLCLQILTLFFIIVNMNENIFYGEIIYILNFAFYYLYLHFIE</sequence>
<accession>A0A6C0B906</accession>
<feature type="transmembrane region" description="Helical" evidence="1">
    <location>
        <begin position="43"/>
        <end position="60"/>
    </location>
</feature>
<organism evidence="2">
    <name type="scientific">viral metagenome</name>
    <dbReference type="NCBI Taxonomy" id="1070528"/>
    <lineage>
        <taxon>unclassified sequences</taxon>
        <taxon>metagenomes</taxon>
        <taxon>organismal metagenomes</taxon>
    </lineage>
</organism>
<reference evidence="2" key="1">
    <citation type="journal article" date="2020" name="Nature">
        <title>Giant virus diversity and host interactions through global metagenomics.</title>
        <authorList>
            <person name="Schulz F."/>
            <person name="Roux S."/>
            <person name="Paez-Espino D."/>
            <person name="Jungbluth S."/>
            <person name="Walsh D.A."/>
            <person name="Denef V.J."/>
            <person name="McMahon K.D."/>
            <person name="Konstantinidis K.T."/>
            <person name="Eloe-Fadrosh E.A."/>
            <person name="Kyrpides N.C."/>
            <person name="Woyke T."/>
        </authorList>
    </citation>
    <scope>NUCLEOTIDE SEQUENCE</scope>
    <source>
        <strain evidence="2">GVMAG-M-3300010158-13</strain>
    </source>
</reference>
<evidence type="ECO:0000256" key="1">
    <source>
        <dbReference type="SAM" id="Phobius"/>
    </source>
</evidence>
<feature type="transmembrane region" description="Helical" evidence="1">
    <location>
        <begin position="65"/>
        <end position="84"/>
    </location>
</feature>
<feature type="transmembrane region" description="Helical" evidence="1">
    <location>
        <begin position="141"/>
        <end position="159"/>
    </location>
</feature>
<name>A0A6C0B906_9ZZZZ</name>
<evidence type="ECO:0000313" key="2">
    <source>
        <dbReference type="EMBL" id="QHS87988.1"/>
    </source>
</evidence>
<dbReference type="AlphaFoldDB" id="A0A6C0B906"/>
<protein>
    <submittedName>
        <fullName evidence="2">Uncharacterized protein</fullName>
    </submittedName>
</protein>
<feature type="transmembrane region" description="Helical" evidence="1">
    <location>
        <begin position="90"/>
        <end position="111"/>
    </location>
</feature>
<feature type="transmembrane region" description="Helical" evidence="1">
    <location>
        <begin position="5"/>
        <end position="23"/>
    </location>
</feature>
<keyword evidence="1" id="KW-0812">Transmembrane</keyword>
<feature type="transmembrane region" description="Helical" evidence="1">
    <location>
        <begin position="118"/>
        <end position="135"/>
    </location>
</feature>
<keyword evidence="1" id="KW-1133">Transmembrane helix</keyword>
<proteinExistence type="predicted"/>